<proteinExistence type="predicted"/>
<sequence length="113" mass="13769">MLDELCELRQVMTVLPLSIHNKESDAELAERSMLLCQDRLHYYNLWVFSLLVQSEYDHLVRIYESQDKNLKDWIWNEFFNNIYDVGFFGKWYRLGRKFKDYDINQDEIAHLPS</sequence>
<dbReference type="Proteomes" id="UP000053766">
    <property type="component" value="Unassembled WGS sequence"/>
</dbReference>
<dbReference type="GO" id="GO:0045039">
    <property type="term" value="P:protein insertion into mitochondrial inner membrane"/>
    <property type="evidence" value="ECO:0007669"/>
    <property type="project" value="TreeGrafter"/>
</dbReference>
<dbReference type="AlphaFoldDB" id="A0A0D8XX40"/>
<dbReference type="Pfam" id="PF10171">
    <property type="entry name" value="Tim29"/>
    <property type="match status" value="1"/>
</dbReference>
<dbReference type="STRING" id="29172.A0A0D8XX40"/>
<reference evidence="1 2" key="1">
    <citation type="submission" date="2013-11" db="EMBL/GenBank/DDBJ databases">
        <title>Draft genome of the bovine lungworm Dictyocaulus viviparus.</title>
        <authorList>
            <person name="Mitreva M."/>
        </authorList>
    </citation>
    <scope>NUCLEOTIDE SEQUENCE [LARGE SCALE GENOMIC DNA]</scope>
    <source>
        <strain evidence="1 2">HannoverDv2000</strain>
    </source>
</reference>
<name>A0A0D8XX40_DICVI</name>
<evidence type="ECO:0000313" key="1">
    <source>
        <dbReference type="EMBL" id="KJH46921.1"/>
    </source>
</evidence>
<dbReference type="PANTHER" id="PTHR21435">
    <property type="entry name" value="MITOCHONDRIAL IMPORT INNER MEMBRANE TRANSLOCASE SUBUNIT TIM29"/>
    <property type="match status" value="1"/>
</dbReference>
<dbReference type="PANTHER" id="PTHR21435:SF1">
    <property type="entry name" value="MITOCHONDRIAL IMPORT INNER MEMBRANE TRANSLOCASE SUBUNIT TIM29"/>
    <property type="match status" value="1"/>
</dbReference>
<protein>
    <submittedName>
        <fullName evidence="1">Uncharacterized protein</fullName>
    </submittedName>
</protein>
<gene>
    <name evidence="1" type="ORF">DICVIV_07001</name>
</gene>
<dbReference type="EMBL" id="KN716328">
    <property type="protein sequence ID" value="KJH46921.1"/>
    <property type="molecule type" value="Genomic_DNA"/>
</dbReference>
<accession>A0A0D8XX40</accession>
<evidence type="ECO:0000313" key="2">
    <source>
        <dbReference type="Proteomes" id="UP000053766"/>
    </source>
</evidence>
<reference evidence="2" key="2">
    <citation type="journal article" date="2016" name="Sci. Rep.">
        <title>Dictyocaulus viviparus genome, variome and transcriptome elucidate lungworm biology and support future intervention.</title>
        <authorList>
            <person name="McNulty S.N."/>
            <person name="Strube C."/>
            <person name="Rosa B.A."/>
            <person name="Martin J.C."/>
            <person name="Tyagi R."/>
            <person name="Choi Y.J."/>
            <person name="Wang Q."/>
            <person name="Hallsworth Pepin K."/>
            <person name="Zhang X."/>
            <person name="Ozersky P."/>
            <person name="Wilson R.K."/>
            <person name="Sternberg P.W."/>
            <person name="Gasser R.B."/>
            <person name="Mitreva M."/>
        </authorList>
    </citation>
    <scope>NUCLEOTIDE SEQUENCE [LARGE SCALE GENOMIC DNA]</scope>
    <source>
        <strain evidence="2">HannoverDv2000</strain>
    </source>
</reference>
<organism evidence="1 2">
    <name type="scientific">Dictyocaulus viviparus</name>
    <name type="common">Bovine lungworm</name>
    <dbReference type="NCBI Taxonomy" id="29172"/>
    <lineage>
        <taxon>Eukaryota</taxon>
        <taxon>Metazoa</taxon>
        <taxon>Ecdysozoa</taxon>
        <taxon>Nematoda</taxon>
        <taxon>Chromadorea</taxon>
        <taxon>Rhabditida</taxon>
        <taxon>Rhabditina</taxon>
        <taxon>Rhabditomorpha</taxon>
        <taxon>Strongyloidea</taxon>
        <taxon>Metastrongylidae</taxon>
        <taxon>Dictyocaulus</taxon>
    </lineage>
</organism>
<dbReference type="GO" id="GO:0042721">
    <property type="term" value="C:TIM22 mitochondrial import inner membrane insertion complex"/>
    <property type="evidence" value="ECO:0007669"/>
    <property type="project" value="InterPro"/>
</dbReference>
<dbReference type="InterPro" id="IPR019322">
    <property type="entry name" value="TIMM29"/>
</dbReference>
<dbReference type="OrthoDB" id="5970620at2759"/>
<keyword evidence="2" id="KW-1185">Reference proteome</keyword>